<evidence type="ECO:0000313" key="2">
    <source>
        <dbReference type="Proteomes" id="UP000251561"/>
    </source>
</evidence>
<accession>A0A344LPM8</accession>
<dbReference type="InterPro" id="IPR026341">
    <property type="entry name" value="T9SS_type_B"/>
</dbReference>
<sequence length="420" mass="47292">MRNIVSDIVRRTALVGTSIFIFQNSYSQFVNEGNVKINKETLVSVYLDYRNTVSGNFINDGELHVFENWTNDGIVSYTNSENGKTFFTGTTEQIIEGTKPSDFQNIIFNNQTTAIPFHLAATITVGKLADFTKGIINADDYGGLVIFKNQAFHTNVSTASFVDGKTENNIDKPFEFPVGDGLYFRPIFYNSNSAEQSVYTSQYFFKNSNLIHPHTSKEESIIQINDAEYWNLIQNQGTEKIVLSLTLSPDTTPAAFYNITAETELAIVRWDEITGKWINEGGVLSDALSNEPYTNLLTNEVTGYGIFTIAIVKKSDVPTNDLIVHNAISPNGDGFNDTFHIKGIDNYPDNTVEIYNRWGIKVYEANAYNENDMMFSGYSDGRSTFKKDDKLPSGTYFYTLRYVKDNTTIKQAGYLYISNE</sequence>
<evidence type="ECO:0000313" key="1">
    <source>
        <dbReference type="EMBL" id="AXB55870.1"/>
    </source>
</evidence>
<dbReference type="Proteomes" id="UP000251561">
    <property type="component" value="Chromosome"/>
</dbReference>
<dbReference type="AlphaFoldDB" id="A0A344LPM8"/>
<dbReference type="RefSeq" id="WP_113676937.1">
    <property type="nucleotide sequence ID" value="NZ_CP030261.1"/>
</dbReference>
<reference evidence="1 2" key="1">
    <citation type="submission" date="2018-06" db="EMBL/GenBank/DDBJ databases">
        <title>Genome sequencing of Flavobacterium.</title>
        <authorList>
            <person name="Baek M.-G."/>
            <person name="Yi H."/>
        </authorList>
    </citation>
    <scope>NUCLEOTIDE SEQUENCE [LARGE SCALE GENOMIC DNA]</scope>
    <source>
        <strain evidence="1 2">HYN0086</strain>
    </source>
</reference>
<proteinExistence type="predicted"/>
<keyword evidence="2" id="KW-1185">Reference proteome</keyword>
<name>A0A344LPM8_9FLAO</name>
<protein>
    <recommendedName>
        <fullName evidence="3">Gliding motility-associated C-terminal domain-containing protein</fullName>
    </recommendedName>
</protein>
<dbReference type="OrthoDB" id="1489185at2"/>
<dbReference type="NCBIfam" id="TIGR04131">
    <property type="entry name" value="Bac_Flav_CTERM"/>
    <property type="match status" value="1"/>
</dbReference>
<dbReference type="KEGG" id="ffl:HYN86_04330"/>
<dbReference type="Pfam" id="PF13585">
    <property type="entry name" value="CHU_C"/>
    <property type="match status" value="1"/>
</dbReference>
<dbReference type="EMBL" id="CP030261">
    <property type="protein sequence ID" value="AXB55870.1"/>
    <property type="molecule type" value="Genomic_DNA"/>
</dbReference>
<organism evidence="1 2">
    <name type="scientific">Flavobacterium fluviale</name>
    <dbReference type="NCBI Taxonomy" id="2249356"/>
    <lineage>
        <taxon>Bacteria</taxon>
        <taxon>Pseudomonadati</taxon>
        <taxon>Bacteroidota</taxon>
        <taxon>Flavobacteriia</taxon>
        <taxon>Flavobacteriales</taxon>
        <taxon>Flavobacteriaceae</taxon>
        <taxon>Flavobacterium</taxon>
    </lineage>
</organism>
<gene>
    <name evidence="1" type="ORF">HYN86_04330</name>
</gene>
<evidence type="ECO:0008006" key="3">
    <source>
        <dbReference type="Google" id="ProtNLM"/>
    </source>
</evidence>